<evidence type="ECO:0000313" key="3">
    <source>
        <dbReference type="Proteomes" id="UP001055429"/>
    </source>
</evidence>
<dbReference type="RefSeq" id="WP_249751288.1">
    <property type="nucleotide sequence ID" value="NZ_CP097298.1"/>
</dbReference>
<dbReference type="Pfam" id="PF24698">
    <property type="entry name" value="DUF7662"/>
    <property type="match status" value="1"/>
</dbReference>
<evidence type="ECO:0000313" key="2">
    <source>
        <dbReference type="EMBL" id="URI15894.1"/>
    </source>
</evidence>
<name>A0ABY4SS41_9CAUL</name>
<sequence>MNVYAPLQSYLAEREEISVVMTYKEIEALLGRKLPPTAYGVHKRQWWANTETHSQALAWLRAKRKARLDVNHDRVTFTSVLASLAPPAVRPIDGMAELHLKGLNSAAKRMLEDIAEEKGVSPEDAAVTLINQSALKRRAATLDWFAANTAISKTSSVDLIRADRDGR</sequence>
<feature type="domain" description="DUF7662" evidence="1">
    <location>
        <begin position="4"/>
        <end position="77"/>
    </location>
</feature>
<dbReference type="EMBL" id="CP097649">
    <property type="protein sequence ID" value="URI15894.1"/>
    <property type="molecule type" value="Genomic_DNA"/>
</dbReference>
<dbReference type="Proteomes" id="UP001055429">
    <property type="component" value="Chromosome"/>
</dbReference>
<reference evidence="2" key="1">
    <citation type="submission" date="2022-05" db="EMBL/GenBank/DDBJ databases">
        <title>Brevundimonas albigilva TT17 genome sequence.</title>
        <authorList>
            <person name="Lee K."/>
            <person name="Son H."/>
        </authorList>
    </citation>
    <scope>NUCLEOTIDE SEQUENCE</scope>
    <source>
        <strain evidence="2">TT17</strain>
    </source>
</reference>
<accession>A0ABY4SS41</accession>
<proteinExistence type="predicted"/>
<evidence type="ECO:0000259" key="1">
    <source>
        <dbReference type="Pfam" id="PF24698"/>
    </source>
</evidence>
<gene>
    <name evidence="2" type="ORF">M8231_02570</name>
</gene>
<dbReference type="InterPro" id="IPR056079">
    <property type="entry name" value="DUF7662"/>
</dbReference>
<organism evidence="2 3">
    <name type="scientific">Brevundimonas albigilva</name>
    <dbReference type="NCBI Taxonomy" id="1312364"/>
    <lineage>
        <taxon>Bacteria</taxon>
        <taxon>Pseudomonadati</taxon>
        <taxon>Pseudomonadota</taxon>
        <taxon>Alphaproteobacteria</taxon>
        <taxon>Caulobacterales</taxon>
        <taxon>Caulobacteraceae</taxon>
        <taxon>Brevundimonas</taxon>
    </lineage>
</organism>
<protein>
    <recommendedName>
        <fullName evidence="1">DUF7662 domain-containing protein</fullName>
    </recommendedName>
</protein>
<keyword evidence="3" id="KW-1185">Reference proteome</keyword>